<dbReference type="AlphaFoldDB" id="A0A165FZ20"/>
<protein>
    <recommendedName>
        <fullName evidence="3">Peptidase A2 domain-containing protein</fullName>
    </recommendedName>
</protein>
<dbReference type="OrthoDB" id="3257486at2759"/>
<keyword evidence="2" id="KW-1185">Reference proteome</keyword>
<organism evidence="1 2">
    <name type="scientific">Exidia glandulosa HHB12029</name>
    <dbReference type="NCBI Taxonomy" id="1314781"/>
    <lineage>
        <taxon>Eukaryota</taxon>
        <taxon>Fungi</taxon>
        <taxon>Dikarya</taxon>
        <taxon>Basidiomycota</taxon>
        <taxon>Agaricomycotina</taxon>
        <taxon>Agaricomycetes</taxon>
        <taxon>Auriculariales</taxon>
        <taxon>Exidiaceae</taxon>
        <taxon>Exidia</taxon>
    </lineage>
</organism>
<evidence type="ECO:0000313" key="2">
    <source>
        <dbReference type="Proteomes" id="UP000077266"/>
    </source>
</evidence>
<evidence type="ECO:0008006" key="3">
    <source>
        <dbReference type="Google" id="ProtNLM"/>
    </source>
</evidence>
<dbReference type="EMBL" id="KV426065">
    <property type="protein sequence ID" value="KZV89741.1"/>
    <property type="molecule type" value="Genomic_DNA"/>
</dbReference>
<dbReference type="InParanoid" id="A0A165FZ20"/>
<evidence type="ECO:0000313" key="1">
    <source>
        <dbReference type="EMBL" id="KZV89741.1"/>
    </source>
</evidence>
<accession>A0A165FZ20</accession>
<name>A0A165FZ20_EXIGL</name>
<dbReference type="STRING" id="1314781.A0A165FZ20"/>
<feature type="non-terminal residue" evidence="1">
    <location>
        <position position="1"/>
    </location>
</feature>
<sequence>IRASNSPQMNISISATTLDTGEALTLRGLLDCGCTTTSIDYLYVQRHWLTTIPVAQVRVIHNADGSVNGWIKEYVVLRIVIRDSTGKEHVEKRDFPVVNLG</sequence>
<feature type="non-terminal residue" evidence="1">
    <location>
        <position position="101"/>
    </location>
</feature>
<gene>
    <name evidence="1" type="ORF">EXIGLDRAFT_597772</name>
</gene>
<proteinExistence type="predicted"/>
<dbReference type="Proteomes" id="UP000077266">
    <property type="component" value="Unassembled WGS sequence"/>
</dbReference>
<reference evidence="1 2" key="1">
    <citation type="journal article" date="2016" name="Mol. Biol. Evol.">
        <title>Comparative Genomics of Early-Diverging Mushroom-Forming Fungi Provides Insights into the Origins of Lignocellulose Decay Capabilities.</title>
        <authorList>
            <person name="Nagy L.G."/>
            <person name="Riley R."/>
            <person name="Tritt A."/>
            <person name="Adam C."/>
            <person name="Daum C."/>
            <person name="Floudas D."/>
            <person name="Sun H."/>
            <person name="Yadav J.S."/>
            <person name="Pangilinan J."/>
            <person name="Larsson K.H."/>
            <person name="Matsuura K."/>
            <person name="Barry K."/>
            <person name="Labutti K."/>
            <person name="Kuo R."/>
            <person name="Ohm R.A."/>
            <person name="Bhattacharya S.S."/>
            <person name="Shirouzu T."/>
            <person name="Yoshinaga Y."/>
            <person name="Martin F.M."/>
            <person name="Grigoriev I.V."/>
            <person name="Hibbett D.S."/>
        </authorList>
    </citation>
    <scope>NUCLEOTIDE SEQUENCE [LARGE SCALE GENOMIC DNA]</scope>
    <source>
        <strain evidence="1 2">HHB12029</strain>
    </source>
</reference>